<keyword evidence="3" id="KW-0678">Repressor</keyword>
<dbReference type="AlphaFoldDB" id="A0A975RAL4"/>
<accession>A0A975RAL4</accession>
<keyword evidence="5" id="KW-0804">Transcription</keyword>
<comment type="similarity">
    <text evidence="1">Belongs to the CcdB toxin family.</text>
</comment>
<dbReference type="KEGG" id="mpad:KEF85_07450"/>
<dbReference type="InterPro" id="IPR011067">
    <property type="entry name" value="Plasmid_toxin/cell-grow_inhib"/>
</dbReference>
<keyword evidence="4" id="KW-0805">Transcription regulation</keyword>
<dbReference type="Pfam" id="PF01845">
    <property type="entry name" value="CcdB"/>
    <property type="match status" value="1"/>
</dbReference>
<dbReference type="SUPFAM" id="SSF50118">
    <property type="entry name" value="Cell growth inhibitor/plasmid maintenance toxic component"/>
    <property type="match status" value="1"/>
</dbReference>
<dbReference type="Proteomes" id="UP000676649">
    <property type="component" value="Chromosome"/>
</dbReference>
<name>A0A975RAL4_9GAMM</name>
<evidence type="ECO:0000256" key="2">
    <source>
        <dbReference type="ARBA" id="ARBA00015075"/>
    </source>
</evidence>
<evidence type="ECO:0000313" key="9">
    <source>
        <dbReference type="Proteomes" id="UP000676649"/>
    </source>
</evidence>
<dbReference type="GO" id="GO:0006276">
    <property type="term" value="P:plasmid maintenance"/>
    <property type="evidence" value="ECO:0007669"/>
    <property type="project" value="InterPro"/>
</dbReference>
<evidence type="ECO:0000256" key="7">
    <source>
        <dbReference type="ARBA" id="ARBA00033135"/>
    </source>
</evidence>
<dbReference type="InterPro" id="IPR002712">
    <property type="entry name" value="CcdB"/>
</dbReference>
<evidence type="ECO:0000256" key="4">
    <source>
        <dbReference type="ARBA" id="ARBA00023015"/>
    </source>
</evidence>
<organism evidence="8 9">
    <name type="scientific">Methylomonas paludis</name>
    <dbReference type="NCBI Taxonomy" id="1173101"/>
    <lineage>
        <taxon>Bacteria</taxon>
        <taxon>Pseudomonadati</taxon>
        <taxon>Pseudomonadota</taxon>
        <taxon>Gammaproteobacteria</taxon>
        <taxon>Methylococcales</taxon>
        <taxon>Methylococcaceae</taxon>
        <taxon>Methylomonas</taxon>
    </lineage>
</organism>
<dbReference type="GO" id="GO:0008657">
    <property type="term" value="F:DNA topoisomerase type II (double strand cut, ATP-hydrolyzing) inhibitor activity"/>
    <property type="evidence" value="ECO:0007669"/>
    <property type="project" value="InterPro"/>
</dbReference>
<protein>
    <recommendedName>
        <fullName evidence="2">Toxin CcdB</fullName>
    </recommendedName>
    <alternativeName>
        <fullName evidence="7">Cytotoxic protein CcdB</fullName>
    </alternativeName>
    <alternativeName>
        <fullName evidence="6">Protein LetD</fullName>
    </alternativeName>
</protein>
<dbReference type="EMBL" id="CP073754">
    <property type="protein sequence ID" value="QWF72272.1"/>
    <property type="molecule type" value="Genomic_DNA"/>
</dbReference>
<dbReference type="Gene3D" id="2.30.30.110">
    <property type="match status" value="1"/>
</dbReference>
<evidence type="ECO:0000256" key="6">
    <source>
        <dbReference type="ARBA" id="ARBA00029628"/>
    </source>
</evidence>
<dbReference type="RefSeq" id="WP_215584601.1">
    <property type="nucleotide sequence ID" value="NZ_CP073754.1"/>
</dbReference>
<evidence type="ECO:0000256" key="5">
    <source>
        <dbReference type="ARBA" id="ARBA00023163"/>
    </source>
</evidence>
<sequence length="90" mass="10272">MPIGKPRHVILFCSIFRAIFWRLVIPVVKLTDQKPITRLNPFFEYQQQQYLLLVQEIAAIPSNNLGAKVTELEVLRSQILAAVDLLITGI</sequence>
<gene>
    <name evidence="8" type="ORF">KEF85_07450</name>
</gene>
<evidence type="ECO:0000256" key="1">
    <source>
        <dbReference type="ARBA" id="ARBA00005230"/>
    </source>
</evidence>
<reference evidence="8" key="1">
    <citation type="submission" date="2021-04" db="EMBL/GenBank/DDBJ databases">
        <title>Draft genome sequence data of methanotrophic Methylovulum sp. strain S1L and Methylomonas sp. strain S2AM isolated from boreal lake water columns.</title>
        <authorList>
            <person name="Rissanen A.J."/>
            <person name="Mangayil R."/>
            <person name="Svenning M.M."/>
            <person name="Khanongnuch R."/>
        </authorList>
    </citation>
    <scope>NUCLEOTIDE SEQUENCE</scope>
    <source>
        <strain evidence="8">S2AM</strain>
    </source>
</reference>
<evidence type="ECO:0000313" key="8">
    <source>
        <dbReference type="EMBL" id="QWF72272.1"/>
    </source>
</evidence>
<proteinExistence type="inferred from homology"/>
<evidence type="ECO:0000256" key="3">
    <source>
        <dbReference type="ARBA" id="ARBA00022491"/>
    </source>
</evidence>
<keyword evidence="9" id="KW-1185">Reference proteome</keyword>